<dbReference type="GO" id="GO:0003697">
    <property type="term" value="F:single-stranded DNA binding"/>
    <property type="evidence" value="ECO:0007669"/>
    <property type="project" value="TreeGrafter"/>
</dbReference>
<dbReference type="eggNOG" id="KOG2031">
    <property type="taxonomic scope" value="Eukaryota"/>
</dbReference>
<dbReference type="OrthoDB" id="2497894at2759"/>
<dbReference type="InterPro" id="IPR010347">
    <property type="entry name" value="Tdp1"/>
</dbReference>
<dbReference type="GO" id="GO:0003690">
    <property type="term" value="F:double-stranded DNA binding"/>
    <property type="evidence" value="ECO:0007669"/>
    <property type="project" value="TreeGrafter"/>
</dbReference>
<keyword evidence="7" id="KW-0234">DNA repair</keyword>
<dbReference type="HOGENOM" id="CLU_1166055_0_0_1"/>
<evidence type="ECO:0000256" key="4">
    <source>
        <dbReference type="ARBA" id="ARBA00022763"/>
    </source>
</evidence>
<evidence type="ECO:0008006" key="12">
    <source>
        <dbReference type="Google" id="ProtNLM"/>
    </source>
</evidence>
<dbReference type="Gene3D" id="3.30.870.10">
    <property type="entry name" value="Endonuclease Chain A"/>
    <property type="match status" value="1"/>
</dbReference>
<accession>F4S0S4</accession>
<evidence type="ECO:0000256" key="6">
    <source>
        <dbReference type="ARBA" id="ARBA00022839"/>
    </source>
</evidence>
<dbReference type="RefSeq" id="XP_007414912.1">
    <property type="nucleotide sequence ID" value="XM_007414850.1"/>
</dbReference>
<dbReference type="EMBL" id="GL883135">
    <property type="protein sequence ID" value="EGG01812.1"/>
    <property type="molecule type" value="Genomic_DNA"/>
</dbReference>
<dbReference type="STRING" id="747676.F4S0S4"/>
<evidence type="ECO:0000313" key="11">
    <source>
        <dbReference type="Proteomes" id="UP000001072"/>
    </source>
</evidence>
<dbReference type="PANTHER" id="PTHR12415">
    <property type="entry name" value="TYROSYL-DNA PHOSPHODIESTERASE 1"/>
    <property type="match status" value="1"/>
</dbReference>
<evidence type="ECO:0000256" key="3">
    <source>
        <dbReference type="ARBA" id="ARBA00022722"/>
    </source>
</evidence>
<dbReference type="GO" id="GO:0006281">
    <property type="term" value="P:DNA repair"/>
    <property type="evidence" value="ECO:0007669"/>
    <property type="project" value="UniProtKB-KW"/>
</dbReference>
<evidence type="ECO:0000256" key="1">
    <source>
        <dbReference type="ARBA" id="ARBA00004123"/>
    </source>
</evidence>
<evidence type="ECO:0000313" key="10">
    <source>
        <dbReference type="EMBL" id="EGG01812.1"/>
    </source>
</evidence>
<keyword evidence="6" id="KW-0269">Exonuclease</keyword>
<comment type="similarity">
    <text evidence="2">Belongs to the tyrosyl-DNA phosphodiesterase family.</text>
</comment>
<feature type="region of interest" description="Disordered" evidence="9">
    <location>
        <begin position="87"/>
        <end position="106"/>
    </location>
</feature>
<dbReference type="GO" id="GO:0004527">
    <property type="term" value="F:exonuclease activity"/>
    <property type="evidence" value="ECO:0007669"/>
    <property type="project" value="UniProtKB-KW"/>
</dbReference>
<dbReference type="KEGG" id="mlr:MELLADRAFT_110734"/>
<dbReference type="GeneID" id="18924172"/>
<keyword evidence="3" id="KW-0540">Nuclease</keyword>
<dbReference type="AlphaFoldDB" id="F4S0S4"/>
<feature type="compositionally biased region" description="Low complexity" evidence="9">
    <location>
        <begin position="96"/>
        <end position="106"/>
    </location>
</feature>
<proteinExistence type="inferred from homology"/>
<dbReference type="GO" id="GO:0017005">
    <property type="term" value="F:3'-tyrosyl-DNA phosphodiesterase activity"/>
    <property type="evidence" value="ECO:0007669"/>
    <property type="project" value="TreeGrafter"/>
</dbReference>
<keyword evidence="8" id="KW-0539">Nucleus</keyword>
<keyword evidence="5" id="KW-0378">Hydrolase</keyword>
<dbReference type="SUPFAM" id="SSF56024">
    <property type="entry name" value="Phospholipase D/nuclease"/>
    <property type="match status" value="1"/>
</dbReference>
<evidence type="ECO:0000256" key="2">
    <source>
        <dbReference type="ARBA" id="ARBA00010205"/>
    </source>
</evidence>
<dbReference type="GO" id="GO:0005634">
    <property type="term" value="C:nucleus"/>
    <property type="evidence" value="ECO:0007669"/>
    <property type="project" value="UniProtKB-SubCell"/>
</dbReference>
<reference evidence="11" key="1">
    <citation type="journal article" date="2011" name="Proc. Natl. Acad. Sci. U.S.A.">
        <title>Obligate biotrophy features unraveled by the genomic analysis of rust fungi.</title>
        <authorList>
            <person name="Duplessis S."/>
            <person name="Cuomo C.A."/>
            <person name="Lin Y.-C."/>
            <person name="Aerts A."/>
            <person name="Tisserant E."/>
            <person name="Veneault-Fourrey C."/>
            <person name="Joly D.L."/>
            <person name="Hacquard S."/>
            <person name="Amselem J."/>
            <person name="Cantarel B.L."/>
            <person name="Chiu R."/>
            <person name="Coutinho P.M."/>
            <person name="Feau N."/>
            <person name="Field M."/>
            <person name="Frey P."/>
            <person name="Gelhaye E."/>
            <person name="Goldberg J."/>
            <person name="Grabherr M.G."/>
            <person name="Kodira C.D."/>
            <person name="Kohler A."/>
            <person name="Kuees U."/>
            <person name="Lindquist E.A."/>
            <person name="Lucas S.M."/>
            <person name="Mago R."/>
            <person name="Mauceli E."/>
            <person name="Morin E."/>
            <person name="Murat C."/>
            <person name="Pangilinan J.L."/>
            <person name="Park R."/>
            <person name="Pearson M."/>
            <person name="Quesneville H."/>
            <person name="Rouhier N."/>
            <person name="Sakthikumar S."/>
            <person name="Salamov A.A."/>
            <person name="Schmutz J."/>
            <person name="Selles B."/>
            <person name="Shapiro H."/>
            <person name="Tanguay P."/>
            <person name="Tuskan G.A."/>
            <person name="Henrissat B."/>
            <person name="Van de Peer Y."/>
            <person name="Rouze P."/>
            <person name="Ellis J.G."/>
            <person name="Dodds P.N."/>
            <person name="Schein J.E."/>
            <person name="Zhong S."/>
            <person name="Hamelin R.C."/>
            <person name="Grigoriev I.V."/>
            <person name="Szabo L.J."/>
            <person name="Martin F."/>
        </authorList>
    </citation>
    <scope>NUCLEOTIDE SEQUENCE [LARGE SCALE GENOMIC DNA]</scope>
    <source>
        <strain evidence="11">98AG31 / pathotype 3-4-7</strain>
    </source>
</reference>
<dbReference type="VEuPathDB" id="FungiDB:MELLADRAFT_110734"/>
<dbReference type="InParanoid" id="F4S0S4"/>
<evidence type="ECO:0000256" key="5">
    <source>
        <dbReference type="ARBA" id="ARBA00022801"/>
    </source>
</evidence>
<name>F4S0S4_MELLP</name>
<organism evidence="11">
    <name type="scientific">Melampsora larici-populina (strain 98AG31 / pathotype 3-4-7)</name>
    <name type="common">Poplar leaf rust fungus</name>
    <dbReference type="NCBI Taxonomy" id="747676"/>
    <lineage>
        <taxon>Eukaryota</taxon>
        <taxon>Fungi</taxon>
        <taxon>Dikarya</taxon>
        <taxon>Basidiomycota</taxon>
        <taxon>Pucciniomycotina</taxon>
        <taxon>Pucciniomycetes</taxon>
        <taxon>Pucciniales</taxon>
        <taxon>Melampsoraceae</taxon>
        <taxon>Melampsora</taxon>
    </lineage>
</organism>
<evidence type="ECO:0000256" key="7">
    <source>
        <dbReference type="ARBA" id="ARBA00023204"/>
    </source>
</evidence>
<evidence type="ECO:0000256" key="9">
    <source>
        <dbReference type="SAM" id="MobiDB-lite"/>
    </source>
</evidence>
<evidence type="ECO:0000256" key="8">
    <source>
        <dbReference type="ARBA" id="ARBA00023242"/>
    </source>
</evidence>
<dbReference type="Proteomes" id="UP000001072">
    <property type="component" value="Unassembled WGS sequence"/>
</dbReference>
<dbReference type="PANTHER" id="PTHR12415:SF0">
    <property type="entry name" value="TYROSYL-DNA PHOSPHODIESTERASE 1"/>
    <property type="match status" value="1"/>
</dbReference>
<sequence>MDTSYVGSDDEYPPVKIVYPTLETVDDSIGGQPGAQTLFCTRAMWIKDDYPKHLFVNSKSKRTGLIMHVKMILGLFRDLGKSGLQKGNVKASAEPSSSKNKINDSDSSNFIDTRAKGFLYVGSHNFTPAAWGRLVASTSSSKRKSKSGDNIQASKLEISNWELGVVMPLSSDEEVKSLPTWERPAKRYSDGKTKNSKIPWYANPPPKLAFEDSLIDFFTLDAYSLHNRHRMQYSYPVT</sequence>
<protein>
    <recommendedName>
        <fullName evidence="12">PLD phosphodiesterase domain-containing protein</fullName>
    </recommendedName>
</protein>
<gene>
    <name evidence="10" type="ORF">MELLADRAFT_110734</name>
</gene>
<dbReference type="Pfam" id="PF06087">
    <property type="entry name" value="Tyr-DNA_phospho"/>
    <property type="match status" value="1"/>
</dbReference>
<keyword evidence="4" id="KW-0227">DNA damage</keyword>
<keyword evidence="11" id="KW-1185">Reference proteome</keyword>
<comment type="subcellular location">
    <subcellularLocation>
        <location evidence="1">Nucleus</location>
    </subcellularLocation>
</comment>